<evidence type="ECO:0000259" key="3">
    <source>
        <dbReference type="Pfam" id="PF02591"/>
    </source>
</evidence>
<evidence type="ECO:0000313" key="6">
    <source>
        <dbReference type="Proteomes" id="UP001321421"/>
    </source>
</evidence>
<reference evidence="6" key="1">
    <citation type="journal article" date="2019" name="Int. J. Syst. Evol. Microbiol.">
        <title>The Global Catalogue of Microorganisms (GCM) 10K type strain sequencing project: providing services to taxonomists for standard genome sequencing and annotation.</title>
        <authorList>
            <consortium name="The Broad Institute Genomics Platform"/>
            <consortium name="The Broad Institute Genome Sequencing Center for Infectious Disease"/>
            <person name="Wu L."/>
            <person name="Ma J."/>
        </authorList>
    </citation>
    <scope>NUCLEOTIDE SEQUENCE [LARGE SCALE GENOMIC DNA]</scope>
    <source>
        <strain evidence="6">NBRC 110608</strain>
    </source>
</reference>
<dbReference type="Gene3D" id="1.10.287.1490">
    <property type="match status" value="1"/>
</dbReference>
<keyword evidence="6" id="KW-1185">Reference proteome</keyword>
<feature type="region of interest" description="Disordered" evidence="2">
    <location>
        <begin position="1"/>
        <end position="24"/>
    </location>
</feature>
<dbReference type="PANTHER" id="PTHR39082">
    <property type="entry name" value="PHOSPHOLIPASE C-BETA-2-RELATED"/>
    <property type="match status" value="1"/>
</dbReference>
<evidence type="ECO:0000256" key="1">
    <source>
        <dbReference type="SAM" id="Coils"/>
    </source>
</evidence>
<dbReference type="InterPro" id="IPR003743">
    <property type="entry name" value="Zf-RING_7"/>
</dbReference>
<dbReference type="EMBL" id="AP027735">
    <property type="protein sequence ID" value="BDZ58406.1"/>
    <property type="molecule type" value="Genomic_DNA"/>
</dbReference>
<gene>
    <name evidence="5" type="ORF">GCM10025872_20630</name>
</gene>
<dbReference type="Pfam" id="PF02591">
    <property type="entry name" value="Zn_ribbon_9"/>
    <property type="match status" value="1"/>
</dbReference>
<feature type="coiled-coil region" evidence="1">
    <location>
        <begin position="121"/>
        <end position="194"/>
    </location>
</feature>
<dbReference type="InterPro" id="IPR056003">
    <property type="entry name" value="CT398_CC_hairpin"/>
</dbReference>
<evidence type="ECO:0000256" key="2">
    <source>
        <dbReference type="SAM" id="MobiDB-lite"/>
    </source>
</evidence>
<proteinExistence type="predicted"/>
<protein>
    <recommendedName>
        <fullName evidence="7">C4-type zinc ribbon domain-containing protein</fullName>
    </recommendedName>
</protein>
<feature type="domain" description="C4-type zinc ribbon" evidence="3">
    <location>
        <begin position="226"/>
        <end position="260"/>
    </location>
</feature>
<keyword evidence="1" id="KW-0175">Coiled coil</keyword>
<dbReference type="InterPro" id="IPR052376">
    <property type="entry name" value="Oxidative_Scav/Glycosyltrans"/>
</dbReference>
<evidence type="ECO:0008006" key="7">
    <source>
        <dbReference type="Google" id="ProtNLM"/>
    </source>
</evidence>
<evidence type="ECO:0000259" key="4">
    <source>
        <dbReference type="Pfam" id="PF24481"/>
    </source>
</evidence>
<evidence type="ECO:0000313" key="5">
    <source>
        <dbReference type="EMBL" id="BDZ58406.1"/>
    </source>
</evidence>
<sequence length="268" mass="30317">MGLPRAERRSPDDPRRPDRRPPLKADLTRQWRLLDLQKLDTRLDQLAHRERTMPVLTRLADAEKRRSSLEEEVVLARTAVGDVDREISKADQDVQLVRDRAARNTQRLDSGQGSAKELQAMQHEQQALARRQSELEDVELEVMERAESLRADLGVKETSLSDAEGDVRDLGAERDEALQQIERERSQVQRDREQLAPGLGEDLLGLYERVRAQHGGVGAAALLQRRCDGCHLELTPADLTAIRNAPEDEVLRHEECGRILVRTAESGL</sequence>
<dbReference type="Proteomes" id="UP001321421">
    <property type="component" value="Chromosome"/>
</dbReference>
<feature type="domain" description="CT398-like coiled coil hairpin" evidence="4">
    <location>
        <begin position="36"/>
        <end position="215"/>
    </location>
</feature>
<dbReference type="PANTHER" id="PTHR39082:SF1">
    <property type="entry name" value="SCAVENGER RECEPTOR CLASS A MEMBER 3"/>
    <property type="match status" value="1"/>
</dbReference>
<accession>A0ABM8HBS9</accession>
<organism evidence="5 6">
    <name type="scientific">Barrientosiimonas endolithica</name>
    <dbReference type="NCBI Taxonomy" id="1535208"/>
    <lineage>
        <taxon>Bacteria</taxon>
        <taxon>Bacillati</taxon>
        <taxon>Actinomycetota</taxon>
        <taxon>Actinomycetes</taxon>
        <taxon>Micrococcales</taxon>
        <taxon>Dermacoccaceae</taxon>
        <taxon>Barrientosiimonas</taxon>
    </lineage>
</organism>
<name>A0ABM8HBS9_9MICO</name>
<dbReference type="Pfam" id="PF24481">
    <property type="entry name" value="CT398_CC"/>
    <property type="match status" value="1"/>
</dbReference>
<dbReference type="RefSeq" id="WP_350226943.1">
    <property type="nucleotide sequence ID" value="NZ_AP027735.1"/>
</dbReference>